<reference evidence="2" key="1">
    <citation type="journal article" date="2020" name="Nature">
        <title>Giant virus diversity and host interactions through global metagenomics.</title>
        <authorList>
            <person name="Schulz F."/>
            <person name="Roux S."/>
            <person name="Paez-Espino D."/>
            <person name="Jungbluth S."/>
            <person name="Walsh D.A."/>
            <person name="Denef V.J."/>
            <person name="McMahon K.D."/>
            <person name="Konstantinidis K.T."/>
            <person name="Eloe-Fadrosh E.A."/>
            <person name="Kyrpides N.C."/>
            <person name="Woyke T."/>
        </authorList>
    </citation>
    <scope>NUCLEOTIDE SEQUENCE</scope>
    <source>
        <strain evidence="2">GVMAG-S-3300013093-109</strain>
    </source>
</reference>
<feature type="domain" description="ASCH" evidence="1">
    <location>
        <begin position="7"/>
        <end position="111"/>
    </location>
</feature>
<dbReference type="AlphaFoldDB" id="A0A6C0KVG0"/>
<sequence>MSIKEINVSQPWFDYIKLGKKTIEGRLNKGMFSQLKKDDIIKFVNKDEHVIVRVEKIQYYDSFFQYLTLEGLERTLPDVYTIEEGINIYYKYYTKEQEKEYRILAISIELVDD</sequence>
<dbReference type="EMBL" id="MN740970">
    <property type="protein sequence ID" value="QHU20677.1"/>
    <property type="molecule type" value="Genomic_DNA"/>
</dbReference>
<evidence type="ECO:0000313" key="2">
    <source>
        <dbReference type="EMBL" id="QHU20677.1"/>
    </source>
</evidence>
<dbReference type="InterPro" id="IPR015947">
    <property type="entry name" value="PUA-like_sf"/>
</dbReference>
<name>A0A6C0KVG0_9ZZZZ</name>
<dbReference type="PANTHER" id="PTHR34204">
    <property type="entry name" value="RNA-BINDING ASCH DOMAIN PROTEIN"/>
    <property type="match status" value="1"/>
</dbReference>
<organism evidence="2">
    <name type="scientific">viral metagenome</name>
    <dbReference type="NCBI Taxonomy" id="1070528"/>
    <lineage>
        <taxon>unclassified sequences</taxon>
        <taxon>metagenomes</taxon>
        <taxon>organismal metagenomes</taxon>
    </lineage>
</organism>
<dbReference type="PANTHER" id="PTHR34204:SF2">
    <property type="entry name" value="RNA-BINDING ASCH DOMAIN PROTEIN"/>
    <property type="match status" value="1"/>
</dbReference>
<dbReference type="InterPro" id="IPR007374">
    <property type="entry name" value="ASCH_domain"/>
</dbReference>
<proteinExistence type="predicted"/>
<accession>A0A6C0KVG0</accession>
<protein>
    <recommendedName>
        <fullName evidence="1">ASCH domain-containing protein</fullName>
    </recommendedName>
</protein>
<dbReference type="Pfam" id="PF04266">
    <property type="entry name" value="ASCH"/>
    <property type="match status" value="1"/>
</dbReference>
<dbReference type="Gene3D" id="2.30.130.30">
    <property type="entry name" value="Hypothetical protein"/>
    <property type="match status" value="1"/>
</dbReference>
<evidence type="ECO:0000259" key="1">
    <source>
        <dbReference type="Pfam" id="PF04266"/>
    </source>
</evidence>
<dbReference type="SUPFAM" id="SSF88697">
    <property type="entry name" value="PUA domain-like"/>
    <property type="match status" value="1"/>
</dbReference>